<dbReference type="InterPro" id="IPR050261">
    <property type="entry name" value="FrsA_esterase"/>
</dbReference>
<dbReference type="Proteomes" id="UP000177521">
    <property type="component" value="Unassembled WGS sequence"/>
</dbReference>
<feature type="domain" description="Dienelactone hydrolase" evidence="1">
    <location>
        <begin position="20"/>
        <end position="207"/>
    </location>
</feature>
<accession>A0A1F4XLP4</accession>
<protein>
    <submittedName>
        <fullName evidence="2">Hydrolase</fullName>
    </submittedName>
</protein>
<evidence type="ECO:0000313" key="3">
    <source>
        <dbReference type="Proteomes" id="UP000177521"/>
    </source>
</evidence>
<dbReference type="Pfam" id="PF01738">
    <property type="entry name" value="DLH"/>
    <property type="match status" value="1"/>
</dbReference>
<proteinExistence type="predicted"/>
<name>A0A1F4XLP4_9BACT</name>
<organism evidence="2 3">
    <name type="scientific">Candidatus Abawacabacteria bacterium RIFCSPHIGHO2_01_FULL_46_8</name>
    <dbReference type="NCBI Taxonomy" id="1817815"/>
    <lineage>
        <taxon>Bacteria</taxon>
        <taxon>Candidatus Abawacaibacteriota</taxon>
    </lineage>
</organism>
<dbReference type="Gene3D" id="3.40.50.1820">
    <property type="entry name" value="alpha/beta hydrolase"/>
    <property type="match status" value="1"/>
</dbReference>
<evidence type="ECO:0000259" key="1">
    <source>
        <dbReference type="Pfam" id="PF01738"/>
    </source>
</evidence>
<evidence type="ECO:0000313" key="2">
    <source>
        <dbReference type="EMBL" id="OGC82625.1"/>
    </source>
</evidence>
<dbReference type="EMBL" id="MEWS01000014">
    <property type="protein sequence ID" value="OGC82625.1"/>
    <property type="molecule type" value="Genomic_DNA"/>
</dbReference>
<reference evidence="2 3" key="1">
    <citation type="journal article" date="2016" name="Nat. Commun.">
        <title>Thousands of microbial genomes shed light on interconnected biogeochemical processes in an aquifer system.</title>
        <authorList>
            <person name="Anantharaman K."/>
            <person name="Brown C.T."/>
            <person name="Hug L.A."/>
            <person name="Sharon I."/>
            <person name="Castelle C.J."/>
            <person name="Probst A.J."/>
            <person name="Thomas B.C."/>
            <person name="Singh A."/>
            <person name="Wilkins M.J."/>
            <person name="Karaoz U."/>
            <person name="Brodie E.L."/>
            <person name="Williams K.H."/>
            <person name="Hubbard S.S."/>
            <person name="Banfield J.F."/>
        </authorList>
    </citation>
    <scope>NUCLEOTIDE SEQUENCE [LARGE SCALE GENOMIC DNA]</scope>
</reference>
<dbReference type="InterPro" id="IPR029058">
    <property type="entry name" value="AB_hydrolase_fold"/>
</dbReference>
<dbReference type="SUPFAM" id="SSF53474">
    <property type="entry name" value="alpha/beta-Hydrolases"/>
    <property type="match status" value="1"/>
</dbReference>
<comment type="caution">
    <text evidence="2">The sequence shown here is derived from an EMBL/GenBank/DDBJ whole genome shotgun (WGS) entry which is preliminary data.</text>
</comment>
<keyword evidence="2" id="KW-0378">Hydrolase</keyword>
<sequence length="223" mass="24103">MPNKISKKLINIPLAGIELEGMLNIPDDARAIVIFVHGSGSSRLSPRENFVAGELNQAGFATLLFDLLTAEEDQTYANRFDLPLLKTRIEAVTAWIKKQKETGELPIGYFGGSTGATAALLAAADLGEEIKAVVSRGGRPDLAIDFLDLVKAPTLLIVGGNDFGVIELNEQAYAKLKTTKELSIVPGATHLFEEPGKLEEVARRATAWFKKYLAVEPASRLAQ</sequence>
<gene>
    <name evidence="2" type="ORF">A2788_01870</name>
</gene>
<dbReference type="AlphaFoldDB" id="A0A1F4XLP4"/>
<dbReference type="InterPro" id="IPR002925">
    <property type="entry name" value="Dienelactn_hydro"/>
</dbReference>
<dbReference type="GO" id="GO:0016787">
    <property type="term" value="F:hydrolase activity"/>
    <property type="evidence" value="ECO:0007669"/>
    <property type="project" value="UniProtKB-KW"/>
</dbReference>
<dbReference type="PANTHER" id="PTHR22946">
    <property type="entry name" value="DIENELACTONE HYDROLASE DOMAIN-CONTAINING PROTEIN-RELATED"/>
    <property type="match status" value="1"/>
</dbReference>